<dbReference type="PANTHER" id="PTHR11177">
    <property type="entry name" value="CHITINASE"/>
    <property type="match status" value="1"/>
</dbReference>
<dbReference type="Gene3D" id="3.10.50.10">
    <property type="match status" value="1"/>
</dbReference>
<organism evidence="14 15">
    <name type="scientific">Lentzea fradiae</name>
    <dbReference type="NCBI Taxonomy" id="200378"/>
    <lineage>
        <taxon>Bacteria</taxon>
        <taxon>Bacillati</taxon>
        <taxon>Actinomycetota</taxon>
        <taxon>Actinomycetes</taxon>
        <taxon>Pseudonocardiales</taxon>
        <taxon>Pseudonocardiaceae</taxon>
        <taxon>Lentzea</taxon>
    </lineage>
</organism>
<dbReference type="SUPFAM" id="SSF54556">
    <property type="entry name" value="Chitinase insertion domain"/>
    <property type="match status" value="1"/>
</dbReference>
<dbReference type="Pfam" id="PF00041">
    <property type="entry name" value="fn3"/>
    <property type="match status" value="2"/>
</dbReference>
<dbReference type="CDD" id="cd06548">
    <property type="entry name" value="GH18_chitinase"/>
    <property type="match status" value="1"/>
</dbReference>
<dbReference type="InterPro" id="IPR001223">
    <property type="entry name" value="Glyco_hydro18_cat"/>
</dbReference>
<evidence type="ECO:0000259" key="13">
    <source>
        <dbReference type="PROSITE" id="PS51910"/>
    </source>
</evidence>
<dbReference type="InterPro" id="IPR029070">
    <property type="entry name" value="Chitinase_insertion_sf"/>
</dbReference>
<dbReference type="SMART" id="SM00060">
    <property type="entry name" value="FN3"/>
    <property type="match status" value="2"/>
</dbReference>
<dbReference type="PROSITE" id="PS51173">
    <property type="entry name" value="CBM2"/>
    <property type="match status" value="1"/>
</dbReference>
<dbReference type="SUPFAM" id="SSF49384">
    <property type="entry name" value="Carbohydrate-binding domain"/>
    <property type="match status" value="2"/>
</dbReference>
<evidence type="ECO:0000313" key="15">
    <source>
        <dbReference type="Proteomes" id="UP000199623"/>
    </source>
</evidence>
<name>A0A1G7MES1_9PSEU</name>
<dbReference type="STRING" id="200378.SAMN05216553_102261"/>
<dbReference type="SUPFAM" id="SSF49265">
    <property type="entry name" value="Fibronectin type III"/>
    <property type="match status" value="1"/>
</dbReference>
<evidence type="ECO:0000256" key="6">
    <source>
        <dbReference type="ARBA" id="ARBA00023277"/>
    </source>
</evidence>
<feature type="compositionally biased region" description="Polar residues" evidence="10">
    <location>
        <begin position="494"/>
        <end position="504"/>
    </location>
</feature>
<protein>
    <recommendedName>
        <fullName evidence="3">chitinase</fullName>
        <ecNumber evidence="3">3.2.1.14</ecNumber>
    </recommendedName>
</protein>
<dbReference type="PROSITE" id="PS51910">
    <property type="entry name" value="GH18_2"/>
    <property type="match status" value="1"/>
</dbReference>
<dbReference type="InterPro" id="IPR011583">
    <property type="entry name" value="Chitinase_II/V-like_cat"/>
</dbReference>
<proteinExistence type="inferred from homology"/>
<dbReference type="Gene3D" id="2.60.40.10">
    <property type="entry name" value="Immunoglobulins"/>
    <property type="match status" value="2"/>
</dbReference>
<dbReference type="PANTHER" id="PTHR11177:SF317">
    <property type="entry name" value="CHITINASE 12-RELATED"/>
    <property type="match status" value="1"/>
</dbReference>
<evidence type="ECO:0000256" key="7">
    <source>
        <dbReference type="ARBA" id="ARBA00023295"/>
    </source>
</evidence>
<dbReference type="Proteomes" id="UP000199623">
    <property type="component" value="Unassembled WGS sequence"/>
</dbReference>
<dbReference type="AlphaFoldDB" id="A0A1G7MES1"/>
<feature type="domain" description="Fibronectin type-III" evidence="11">
    <location>
        <begin position="356"/>
        <end position="441"/>
    </location>
</feature>
<evidence type="ECO:0000313" key="14">
    <source>
        <dbReference type="EMBL" id="SDF60227.1"/>
    </source>
</evidence>
<dbReference type="GO" id="GO:0030247">
    <property type="term" value="F:polysaccharide binding"/>
    <property type="evidence" value="ECO:0007669"/>
    <property type="project" value="UniProtKB-UniRule"/>
</dbReference>
<dbReference type="InterPro" id="IPR036116">
    <property type="entry name" value="FN3_sf"/>
</dbReference>
<evidence type="ECO:0000256" key="2">
    <source>
        <dbReference type="ARBA" id="ARBA00009121"/>
    </source>
</evidence>
<dbReference type="SMART" id="SM00636">
    <property type="entry name" value="Glyco_18"/>
    <property type="match status" value="1"/>
</dbReference>
<dbReference type="InterPro" id="IPR003961">
    <property type="entry name" value="FN3_dom"/>
</dbReference>
<evidence type="ECO:0000256" key="9">
    <source>
        <dbReference type="RuleBase" id="RU000489"/>
    </source>
</evidence>
<dbReference type="CDD" id="cd00063">
    <property type="entry name" value="FN3"/>
    <property type="match status" value="2"/>
</dbReference>
<gene>
    <name evidence="14" type="ORF">SAMN05216553_102261</name>
</gene>
<keyword evidence="15" id="KW-1185">Reference proteome</keyword>
<keyword evidence="7 9" id="KW-0326">Glycosidase</keyword>
<feature type="region of interest" description="Disordered" evidence="10">
    <location>
        <begin position="492"/>
        <end position="517"/>
    </location>
</feature>
<keyword evidence="6" id="KW-0119">Carbohydrate metabolism</keyword>
<dbReference type="InterPro" id="IPR017853">
    <property type="entry name" value="GH"/>
</dbReference>
<dbReference type="Gene3D" id="3.20.20.80">
    <property type="entry name" value="Glycosidases"/>
    <property type="match status" value="1"/>
</dbReference>
<evidence type="ECO:0000256" key="3">
    <source>
        <dbReference type="ARBA" id="ARBA00012729"/>
    </source>
</evidence>
<keyword evidence="8" id="KW-0624">Polysaccharide degradation</keyword>
<dbReference type="EC" id="3.2.1.14" evidence="3"/>
<dbReference type="InterPro" id="IPR008965">
    <property type="entry name" value="CBM2/CBM3_carb-bd_dom_sf"/>
</dbReference>
<dbReference type="Pfam" id="PF00704">
    <property type="entry name" value="Glyco_hydro_18"/>
    <property type="match status" value="1"/>
</dbReference>
<dbReference type="GO" id="GO:0006032">
    <property type="term" value="P:chitin catabolic process"/>
    <property type="evidence" value="ECO:0007669"/>
    <property type="project" value="UniProtKB-KW"/>
</dbReference>
<dbReference type="EMBL" id="FNCC01000002">
    <property type="protein sequence ID" value="SDF60227.1"/>
    <property type="molecule type" value="Genomic_DNA"/>
</dbReference>
<dbReference type="GO" id="GO:0008843">
    <property type="term" value="F:endochitinase activity"/>
    <property type="evidence" value="ECO:0007669"/>
    <property type="project" value="UniProtKB-EC"/>
</dbReference>
<accession>A0A1G7MES1</accession>
<dbReference type="InterPro" id="IPR012291">
    <property type="entry name" value="CBM2_carb-bd_dom_sf"/>
</dbReference>
<dbReference type="InterPro" id="IPR001579">
    <property type="entry name" value="Glyco_hydro_18_chit_AS"/>
</dbReference>
<dbReference type="InterPro" id="IPR050314">
    <property type="entry name" value="Glycosyl_Hydrlase_18"/>
</dbReference>
<dbReference type="SMART" id="SM00637">
    <property type="entry name" value="CBD_II"/>
    <property type="match status" value="2"/>
</dbReference>
<comment type="catalytic activity">
    <reaction evidence="1">
        <text>Random endo-hydrolysis of N-acetyl-beta-D-glucosaminide (1-&gt;4)-beta-linkages in chitin and chitodextrins.</text>
        <dbReference type="EC" id="3.2.1.14"/>
    </reaction>
</comment>
<feature type="compositionally biased region" description="Low complexity" evidence="10">
    <location>
        <begin position="340"/>
        <end position="356"/>
    </location>
</feature>
<sequence>MVQTKYRNCQAAADLYHLELRMRRIPALLAVLVATVALAVPATAATGITATFSRTGTSAKFVVANASTAALTGWSLKFDLPAGVTVGNVQNATTTQNGTRVTLTPAHYIATLPAGRDTEPYSPAFTLSAAADPTSCTVNNMACDGTGDPAPKPTGLTADYSVSGGTAKFVVRNHTTTAVTDWSISFTLPSGVTVGNAQNGTVTQNGNQVTVTPAHYNKTVAAGGSTEPYSPAFSISSNAEPVTCRINNANCDGSADTPPSAPTDLVSPTKTTRTVTLQWNASTAGSLPIVGYDVYNGSTLAGSSTTTSAIITGLSPNTAYSFTVRAKDSKGTQSAPSTAVTVTTNNPADDTTPPSTPTNLRVTAKDAGSISLAWNASTDNRGVANYDVYVGSDVKQTVSGTTAVVSGLSPSTGYTFTVRARDIYDNVSGASNALTERTGDIVDGYARVGYFVQWGIYGRQYFVKDMDAAKLTHVNYAFGNIDPVNLTCLHGVTKGTSPDPQDPNQGDGAGDAEADYSRPMSAAQSVDGVADSGWEPLRGNYNQLRKLKAKFPHLKVLISLGGWTYSKYFSDVAATDAARKKFVSSCIDVYLKGNLPVYNGAGGPGTAAGIFDGFDLDWEWPGAEGHAGNHFGPQDKVNNTLLIEEFRRQMDALGATTGKRYQLTAFTPADPAKIEAGWELGRVARSMDIFNVQGYDFHGSGSDNSWEPNRTGHQGNLYPDPDDPYTTKFSVESTVQAYLDAGVPSRKITLGLAFYGRGWQNVVNGGKNGEWQAAGGAAPGQFPEEAGTRGYANLVASVPNCTVFHDEVAVATSCYTGNQWWTFDDAWSIARKTAWLKSKNLLGAMFWEMSGDRGPLLAAVDAGLR</sequence>
<dbReference type="InterPro" id="IPR013783">
    <property type="entry name" value="Ig-like_fold"/>
</dbReference>
<dbReference type="SUPFAM" id="SSF51445">
    <property type="entry name" value="(Trans)glycosidases"/>
    <property type="match status" value="1"/>
</dbReference>
<feature type="domain" description="CBM2" evidence="12">
    <location>
        <begin position="129"/>
        <end position="254"/>
    </location>
</feature>
<evidence type="ECO:0000256" key="4">
    <source>
        <dbReference type="ARBA" id="ARBA00022801"/>
    </source>
</evidence>
<comment type="similarity">
    <text evidence="2">Belongs to the glycosyl hydrolase 18 family. Chitinase class II subfamily.</text>
</comment>
<dbReference type="Gene3D" id="2.60.40.290">
    <property type="match status" value="2"/>
</dbReference>
<evidence type="ECO:0000259" key="11">
    <source>
        <dbReference type="PROSITE" id="PS50853"/>
    </source>
</evidence>
<dbReference type="GO" id="GO:0008061">
    <property type="term" value="F:chitin binding"/>
    <property type="evidence" value="ECO:0007669"/>
    <property type="project" value="InterPro"/>
</dbReference>
<feature type="region of interest" description="Disordered" evidence="10">
    <location>
        <begin position="330"/>
        <end position="356"/>
    </location>
</feature>
<dbReference type="InterPro" id="IPR001919">
    <property type="entry name" value="CBD2"/>
</dbReference>
<dbReference type="PROSITE" id="PS01095">
    <property type="entry name" value="GH18_1"/>
    <property type="match status" value="1"/>
</dbReference>
<dbReference type="PROSITE" id="PS50853">
    <property type="entry name" value="FN3"/>
    <property type="match status" value="2"/>
</dbReference>
<feature type="domain" description="Fibronectin type-III" evidence="11">
    <location>
        <begin position="258"/>
        <end position="347"/>
    </location>
</feature>
<reference evidence="15" key="1">
    <citation type="submission" date="2016-10" db="EMBL/GenBank/DDBJ databases">
        <authorList>
            <person name="Varghese N."/>
            <person name="Submissions S."/>
        </authorList>
    </citation>
    <scope>NUCLEOTIDE SEQUENCE [LARGE SCALE GENOMIC DNA]</scope>
    <source>
        <strain evidence="15">CGMCC 4.3506</strain>
    </source>
</reference>
<evidence type="ECO:0000256" key="5">
    <source>
        <dbReference type="ARBA" id="ARBA00023024"/>
    </source>
</evidence>
<dbReference type="Pfam" id="PF00553">
    <property type="entry name" value="CBM_2"/>
    <property type="match status" value="2"/>
</dbReference>
<feature type="domain" description="GH18" evidence="13">
    <location>
        <begin position="445"/>
        <end position="865"/>
    </location>
</feature>
<evidence type="ECO:0000256" key="1">
    <source>
        <dbReference type="ARBA" id="ARBA00000822"/>
    </source>
</evidence>
<evidence type="ECO:0000259" key="12">
    <source>
        <dbReference type="PROSITE" id="PS51173"/>
    </source>
</evidence>
<dbReference type="GO" id="GO:0000272">
    <property type="term" value="P:polysaccharide catabolic process"/>
    <property type="evidence" value="ECO:0007669"/>
    <property type="project" value="UniProtKB-KW"/>
</dbReference>
<evidence type="ECO:0000256" key="10">
    <source>
        <dbReference type="SAM" id="MobiDB-lite"/>
    </source>
</evidence>
<keyword evidence="4 9" id="KW-0378">Hydrolase</keyword>
<evidence type="ECO:0000256" key="8">
    <source>
        <dbReference type="ARBA" id="ARBA00023326"/>
    </source>
</evidence>
<keyword evidence="5" id="KW-0146">Chitin degradation</keyword>